<dbReference type="PANTHER" id="PTHR43680:SF2">
    <property type="entry name" value="NITRATE REDUCTASE MOLYBDENUM COFACTOR ASSEMBLY CHAPERONE NARJ"/>
    <property type="match status" value="1"/>
</dbReference>
<dbReference type="Gene3D" id="1.10.3480.10">
    <property type="entry name" value="TorD-like"/>
    <property type="match status" value="1"/>
</dbReference>
<dbReference type="GO" id="GO:0051082">
    <property type="term" value="F:unfolded protein binding"/>
    <property type="evidence" value="ECO:0007669"/>
    <property type="project" value="InterPro"/>
</dbReference>
<dbReference type="GO" id="GO:0051131">
    <property type="term" value="P:chaperone-mediated protein complex assembly"/>
    <property type="evidence" value="ECO:0007669"/>
    <property type="project" value="InterPro"/>
</dbReference>
<sequence>MLKTYRILSLLMTYPNEEIYNFLPQVNSSLKEENLLNTETIAGIDAFVDFFARKPLTFWQEFYVQLFDYSRSVSLYLFEHVHGDSKDRGQAMVDLIDLYKENGLEISQSELPDFLPVFLEFLALQTSLKASEYLAEIIDIVGFIHSKLEEKDNPYQYLLSAIINLSAKQPVEARIQQMASNMPEISIDEAYEEKPVTFASDNPCTTCKS</sequence>
<evidence type="ECO:0000256" key="1">
    <source>
        <dbReference type="ARBA" id="ARBA00023063"/>
    </source>
</evidence>
<reference evidence="2 3" key="1">
    <citation type="submission" date="2018-11" db="EMBL/GenBank/DDBJ databases">
        <title>Parancylomarina longa gen. nov., sp. nov., isolated from sediments of southern Okinawa.</title>
        <authorList>
            <person name="Fu T."/>
        </authorList>
    </citation>
    <scope>NUCLEOTIDE SEQUENCE [LARGE SCALE GENOMIC DNA]</scope>
    <source>
        <strain evidence="2 3">T3-2 S1-C</strain>
    </source>
</reference>
<comment type="caution">
    <text evidence="2">The sequence shown here is derived from an EMBL/GenBank/DDBJ whole genome shotgun (WGS) entry which is preliminary data.</text>
</comment>
<dbReference type="AlphaFoldDB" id="A0A434AUX9"/>
<dbReference type="OrthoDB" id="5296272at2"/>
<dbReference type="GO" id="GO:0042128">
    <property type="term" value="P:nitrate assimilation"/>
    <property type="evidence" value="ECO:0007669"/>
    <property type="project" value="UniProtKB-KW"/>
</dbReference>
<keyword evidence="3" id="KW-1185">Reference proteome</keyword>
<gene>
    <name evidence="2" type="primary">narJ</name>
    <name evidence="2" type="ORF">DLK05_09405</name>
</gene>
<proteinExistence type="predicted"/>
<protein>
    <submittedName>
        <fullName evidence="2">Nitrate reductase molybdenum cofactor assembly chaperone</fullName>
    </submittedName>
</protein>
<dbReference type="InterPro" id="IPR036411">
    <property type="entry name" value="TorD-like_sf"/>
</dbReference>
<dbReference type="InterPro" id="IPR020945">
    <property type="entry name" value="DMSO/NO3_reduct_chaperone"/>
</dbReference>
<dbReference type="InterPro" id="IPR003765">
    <property type="entry name" value="NO3_reductase_chaperone_NarJ"/>
</dbReference>
<evidence type="ECO:0000313" key="2">
    <source>
        <dbReference type="EMBL" id="RUT78278.1"/>
    </source>
</evidence>
<dbReference type="Proteomes" id="UP000282985">
    <property type="component" value="Unassembled WGS sequence"/>
</dbReference>
<dbReference type="GO" id="GO:0016530">
    <property type="term" value="F:metallochaperone activity"/>
    <property type="evidence" value="ECO:0007669"/>
    <property type="project" value="TreeGrafter"/>
</dbReference>
<evidence type="ECO:0000313" key="3">
    <source>
        <dbReference type="Proteomes" id="UP000282985"/>
    </source>
</evidence>
<accession>A0A434AUX9</accession>
<dbReference type="SUPFAM" id="SSF89155">
    <property type="entry name" value="TorD-like"/>
    <property type="match status" value="1"/>
</dbReference>
<name>A0A434AUX9_9BACT</name>
<dbReference type="EMBL" id="RJJX01000010">
    <property type="protein sequence ID" value="RUT78278.1"/>
    <property type="molecule type" value="Genomic_DNA"/>
</dbReference>
<organism evidence="2 3">
    <name type="scientific">Ancylomarina longa</name>
    <dbReference type="NCBI Taxonomy" id="2487017"/>
    <lineage>
        <taxon>Bacteria</taxon>
        <taxon>Pseudomonadati</taxon>
        <taxon>Bacteroidota</taxon>
        <taxon>Bacteroidia</taxon>
        <taxon>Marinilabiliales</taxon>
        <taxon>Marinifilaceae</taxon>
        <taxon>Ancylomarina</taxon>
    </lineage>
</organism>
<dbReference type="NCBIfam" id="TIGR00684">
    <property type="entry name" value="narJ"/>
    <property type="match status" value="1"/>
</dbReference>
<dbReference type="Pfam" id="PF02613">
    <property type="entry name" value="Nitrate_red_del"/>
    <property type="match status" value="1"/>
</dbReference>
<keyword evidence="1" id="KW-0534">Nitrate assimilation</keyword>
<dbReference type="PANTHER" id="PTHR43680">
    <property type="entry name" value="NITRATE REDUCTASE MOLYBDENUM COFACTOR ASSEMBLY CHAPERONE"/>
    <property type="match status" value="1"/>
</dbReference>